<comment type="caution">
    <text evidence="2">The sequence shown here is derived from an EMBL/GenBank/DDBJ whole genome shotgun (WGS) entry which is preliminary data.</text>
</comment>
<keyword evidence="1" id="KW-0812">Transmembrane</keyword>
<dbReference type="AlphaFoldDB" id="A0A158SVD9"/>
<accession>A0A158SVD9</accession>
<dbReference type="EMBL" id="JMQP01000002">
    <property type="protein sequence ID" value="KIS34833.1"/>
    <property type="molecule type" value="Genomic_DNA"/>
</dbReference>
<evidence type="ECO:0008006" key="4">
    <source>
        <dbReference type="Google" id="ProtNLM"/>
    </source>
</evidence>
<keyword evidence="1" id="KW-1133">Transmembrane helix</keyword>
<reference evidence="2 3" key="1">
    <citation type="submission" date="2014-05" db="EMBL/GenBank/DDBJ databases">
        <title>Methylome analysis of the phasevarions of Haemophilus influenzae.</title>
        <authorList>
            <person name="Atack J.M."/>
            <person name="Fox K.L."/>
            <person name="Power P.M."/>
            <person name="Clark T."/>
            <person name="Jurcisek J."/>
            <person name="Korlach J."/>
            <person name="Bakaletz L.O."/>
            <person name="Jennings M.P."/>
        </authorList>
    </citation>
    <scope>NUCLEOTIDE SEQUENCE [LARGE SCALE GENOMIC DNA]</scope>
    <source>
        <strain evidence="2 3">1209</strain>
    </source>
</reference>
<keyword evidence="1" id="KW-0472">Membrane</keyword>
<proteinExistence type="predicted"/>
<protein>
    <recommendedName>
        <fullName evidence="4">Prepilin-type N-terminal cleavage/methylation domain-containing protein</fullName>
    </recommendedName>
</protein>
<dbReference type="PATRIC" id="fig|727.582.peg.386"/>
<dbReference type="Proteomes" id="UP000050700">
    <property type="component" value="Unassembled WGS sequence"/>
</dbReference>
<evidence type="ECO:0000313" key="3">
    <source>
        <dbReference type="Proteomes" id="UP000050700"/>
    </source>
</evidence>
<sequence length="208" mass="24324">MVFIGFQKNFAIQIDKIRSSDFSTHCLWLKCGGKLERFMQKGMTLVELLIGLAIISIVLNFAVPLWKTDSPKTILAKEQHRLYLFLRQIQARAENSSEVWFLLINRNLATQQWCLTAQVKNNQTCDCLNPINCPKEVYAHFYYPYFPNKTMIQSHHIYPKEITRFDGIRNTIVTRCFILQAENERTLFLFFNVGSIRLKTNQFDSACN</sequence>
<dbReference type="Pfam" id="PF07963">
    <property type="entry name" value="N_methyl"/>
    <property type="match status" value="1"/>
</dbReference>
<dbReference type="NCBIfam" id="TIGR02532">
    <property type="entry name" value="IV_pilin_GFxxxE"/>
    <property type="match status" value="1"/>
</dbReference>
<organism evidence="2 3">
    <name type="scientific">Haemophilus influenzae</name>
    <dbReference type="NCBI Taxonomy" id="727"/>
    <lineage>
        <taxon>Bacteria</taxon>
        <taxon>Pseudomonadati</taxon>
        <taxon>Pseudomonadota</taxon>
        <taxon>Gammaproteobacteria</taxon>
        <taxon>Pasteurellales</taxon>
        <taxon>Pasteurellaceae</taxon>
        <taxon>Haemophilus</taxon>
    </lineage>
</organism>
<name>A0A158SVD9_HAEIF</name>
<feature type="transmembrane region" description="Helical" evidence="1">
    <location>
        <begin position="44"/>
        <end position="66"/>
    </location>
</feature>
<evidence type="ECO:0000256" key="1">
    <source>
        <dbReference type="SAM" id="Phobius"/>
    </source>
</evidence>
<dbReference type="InterPro" id="IPR012902">
    <property type="entry name" value="N_methyl_site"/>
</dbReference>
<evidence type="ECO:0000313" key="2">
    <source>
        <dbReference type="EMBL" id="KIS34833.1"/>
    </source>
</evidence>
<dbReference type="SUPFAM" id="SSF54523">
    <property type="entry name" value="Pili subunits"/>
    <property type="match status" value="1"/>
</dbReference>
<gene>
    <name evidence="2" type="ORF">NTHI1209_00436</name>
</gene>
<dbReference type="InterPro" id="IPR045584">
    <property type="entry name" value="Pilin-like"/>
</dbReference>